<accession>A0ABS4QF29</accession>
<evidence type="ECO:0000256" key="1">
    <source>
        <dbReference type="SAM" id="MobiDB-lite"/>
    </source>
</evidence>
<name>A0ABS4QF29_9NOCA</name>
<dbReference type="PROSITE" id="PS50853">
    <property type="entry name" value="FN3"/>
    <property type="match status" value="1"/>
</dbReference>
<feature type="compositionally biased region" description="Polar residues" evidence="1">
    <location>
        <begin position="658"/>
        <end position="677"/>
    </location>
</feature>
<dbReference type="RefSeq" id="WP_209890162.1">
    <property type="nucleotide sequence ID" value="NZ_JAGGMR010000001.1"/>
</dbReference>
<dbReference type="InterPro" id="IPR058694">
    <property type="entry name" value="Fn3_SaeA_4th"/>
</dbReference>
<feature type="region of interest" description="Disordered" evidence="1">
    <location>
        <begin position="325"/>
        <end position="381"/>
    </location>
</feature>
<reference evidence="3 4" key="1">
    <citation type="submission" date="2021-03" db="EMBL/GenBank/DDBJ databases">
        <title>Sequencing the genomes of 1000 actinobacteria strains.</title>
        <authorList>
            <person name="Klenk H.-P."/>
        </authorList>
    </citation>
    <scope>NUCLEOTIDE SEQUENCE [LARGE SCALE GENOMIC DNA]</scope>
    <source>
        <strain evidence="3 4">DSM 45516</strain>
    </source>
</reference>
<evidence type="ECO:0000259" key="2">
    <source>
        <dbReference type="PROSITE" id="PS50853"/>
    </source>
</evidence>
<feature type="compositionally biased region" description="Low complexity" evidence="1">
    <location>
        <begin position="338"/>
        <end position="354"/>
    </location>
</feature>
<dbReference type="InterPro" id="IPR003961">
    <property type="entry name" value="FN3_dom"/>
</dbReference>
<dbReference type="Pfam" id="PF25835">
    <property type="entry name" value="Fn3_SaeA_5th"/>
    <property type="match status" value="1"/>
</dbReference>
<evidence type="ECO:0000313" key="4">
    <source>
        <dbReference type="Proteomes" id="UP001519325"/>
    </source>
</evidence>
<organism evidence="3 4">
    <name type="scientific">Nocardia goodfellowii</name>
    <dbReference type="NCBI Taxonomy" id="882446"/>
    <lineage>
        <taxon>Bacteria</taxon>
        <taxon>Bacillati</taxon>
        <taxon>Actinomycetota</taxon>
        <taxon>Actinomycetes</taxon>
        <taxon>Mycobacteriales</taxon>
        <taxon>Nocardiaceae</taxon>
        <taxon>Nocardia</taxon>
    </lineage>
</organism>
<proteinExistence type="predicted"/>
<feature type="domain" description="Fibronectin type-III" evidence="2">
    <location>
        <begin position="511"/>
        <end position="599"/>
    </location>
</feature>
<feature type="compositionally biased region" description="Low complexity" evidence="1">
    <location>
        <begin position="783"/>
        <end position="792"/>
    </location>
</feature>
<feature type="region of interest" description="Disordered" evidence="1">
    <location>
        <begin position="585"/>
        <end position="796"/>
    </location>
</feature>
<protein>
    <recommendedName>
        <fullName evidence="2">Fibronectin type-III domain-containing protein</fullName>
    </recommendedName>
</protein>
<feature type="compositionally biased region" description="Low complexity" evidence="1">
    <location>
        <begin position="629"/>
        <end position="645"/>
    </location>
</feature>
<sequence length="915" mass="96878">MEAFVPNDYRKRVLADVERRGGIEFSDPFELYDIPLDEAETLSDAEVSARVAEVWGFWQKQRDHPKYRVLVGLLVDGHEHRSELLLHSGSRRAEALRVRNERQQRDAERFEMLDTAISRLVQRYGGVPAGKVAGLEEIGAMGGLTAAEVAARLRRHRVIEDQAAPSVLTDQRRKQIRQLLSEWERLLDGPPTPTLFALLQVEPSKATHPNEIRLRADALRARSRELPPGRVRVVLDELLVHVHDLLEAGPAVAEDYVRSITEDVAAELRPKVRAAVLVEDQLVGEDYEFLLEEAIELGLARPDAIRLLAELAGALGARIESAPAATPYASDTRPPVNARAARSAPHRSASPGSSREWEEPLKAARAALRAGRPQEAARHVAEARQLDAGAHGGATPIRPVADEVERVLAEAAAHWRDATAACAAKRFVAATQHLEYLRRNAADVPPPTGQSTTLDQLLTQAREAVATADRLVAEADSGPAQDRTRTLLAAQSACADHAAAAAALAATPIEPPGSIHATRLPNGSVHITWTPSPTADADYKVTRLQPDGSWRVVGRTRTTELEDGGAPPTGLPVYGVAATVAGRYSDTTRSDAPPTSAPPLSQPLAAAQPMSPATSSNQALDPTQPASPPQTAQPHPATHTTPNQPESLPNSPEPANGAGSTPPISMSRPSRLSGTIPSSESGGAATSESGPDQPVFTAPSSRSSDTAPSSEPMEAMPTASEVRPGQPVPAAHTADANQSARMPYQAEPANDPGAGPPISMSRPSRYGEPELSDEFGGGGAGSGSRTESAAGGQAEYSVGGAVRDADALPDEPNPSGIPTVGNLALRDGRLTFEWPAGVTEVMVVSRPDAPPITPTDPQAVSWKVTNTRYEIDGGVPIQPTLTPCHLAVASCRRAPNGTLVVASGFAATARLHCGP</sequence>
<comment type="caution">
    <text evidence="3">The sequence shown here is derived from an EMBL/GenBank/DDBJ whole genome shotgun (WGS) entry which is preliminary data.</text>
</comment>
<evidence type="ECO:0000313" key="3">
    <source>
        <dbReference type="EMBL" id="MBP2190272.1"/>
    </source>
</evidence>
<feature type="compositionally biased region" description="Low complexity" evidence="1">
    <location>
        <begin position="678"/>
        <end position="690"/>
    </location>
</feature>
<feature type="compositionally biased region" description="Low complexity" evidence="1">
    <location>
        <begin position="697"/>
        <end position="710"/>
    </location>
</feature>
<dbReference type="EMBL" id="JAGGMR010000001">
    <property type="protein sequence ID" value="MBP2190272.1"/>
    <property type="molecule type" value="Genomic_DNA"/>
</dbReference>
<keyword evidence="4" id="KW-1185">Reference proteome</keyword>
<feature type="compositionally biased region" description="Polar residues" evidence="1">
    <location>
        <begin position="611"/>
        <end position="621"/>
    </location>
</feature>
<dbReference type="Proteomes" id="UP001519325">
    <property type="component" value="Unassembled WGS sequence"/>
</dbReference>
<gene>
    <name evidence="3" type="ORF">BJ987_003173</name>
</gene>